<protein>
    <submittedName>
        <fullName evidence="1">Uncharacterized phage protein</fullName>
    </submittedName>
</protein>
<dbReference type="HOGENOM" id="CLU_2679522_0_0_6"/>
<name>A0A090ICB2_9GAMM</name>
<dbReference type="EMBL" id="LN554847">
    <property type="protein sequence ID" value="CED57119.1"/>
    <property type="molecule type" value="Genomic_DNA"/>
</dbReference>
<evidence type="ECO:0000313" key="1">
    <source>
        <dbReference type="EMBL" id="CED57119.1"/>
    </source>
</evidence>
<reference evidence="2" key="1">
    <citation type="submission" date="2014-09" db="EMBL/GenBank/DDBJ databases">
        <authorList>
            <person name="Hjerde E."/>
        </authorList>
    </citation>
    <scope>NUCLEOTIDE SEQUENCE [LARGE SCALE GENOMIC DNA]</scope>
    <source>
        <strain evidence="2">06/09/139</strain>
    </source>
</reference>
<dbReference type="AlphaFoldDB" id="A0A090ICB2"/>
<evidence type="ECO:0000313" key="2">
    <source>
        <dbReference type="Proteomes" id="UP000032427"/>
    </source>
</evidence>
<dbReference type="GeneID" id="28542725"/>
<dbReference type="PATRIC" id="fig|80852.17.peg.3240"/>
<organism evidence="1 2">
    <name type="scientific">Aliivibrio wodanis</name>
    <dbReference type="NCBI Taxonomy" id="80852"/>
    <lineage>
        <taxon>Bacteria</taxon>
        <taxon>Pseudomonadati</taxon>
        <taxon>Pseudomonadota</taxon>
        <taxon>Gammaproteobacteria</taxon>
        <taxon>Vibrionales</taxon>
        <taxon>Vibrionaceae</taxon>
        <taxon>Aliivibrio</taxon>
    </lineage>
</organism>
<keyword evidence="2" id="KW-1185">Reference proteome</keyword>
<dbReference type="KEGG" id="awd:AWOD_II_0474"/>
<proteinExistence type="predicted"/>
<dbReference type="Proteomes" id="UP000032427">
    <property type="component" value="Chromosome 2"/>
</dbReference>
<accession>A0A090ICB2</accession>
<gene>
    <name evidence="1" type="ORF">AWOD_II_0474</name>
</gene>
<sequence length="74" mass="8459">MTKGNLTSKNHKEMESFLFMVLEGYKNSDISKSEAMNGLAHVMAALDLRNTQEAVSWFNQNDLQFFKDPTKKNS</sequence>